<accession>A0A2D4JT48</accession>
<name>A0A2D4JT48_MICLE</name>
<sequence length="126" mass="13468">MELSEEVVGVKDFDHLIPVQFVGFLLAGHGVPTPEDPSLAQPLDEDALFVAVQKDTPFQVPKELSGNLPLPLVGYQLCRGELYVFQAIVAIGRLSQGDPAAFGSRGGCVSHRLPSIVEVDHHLGVG</sequence>
<reference evidence="1" key="1">
    <citation type="submission" date="2017-07" db="EMBL/GenBank/DDBJ databases">
        <authorList>
            <person name="Mikheyev A."/>
            <person name="Grau M."/>
        </authorList>
    </citation>
    <scope>NUCLEOTIDE SEQUENCE</scope>
    <source>
        <tissue evidence="1">Venom_gland</tissue>
    </source>
</reference>
<dbReference type="EMBL" id="IACK01244810">
    <property type="protein sequence ID" value="LAA99641.1"/>
    <property type="molecule type" value="Transcribed_RNA"/>
</dbReference>
<dbReference type="AlphaFoldDB" id="A0A2D4JT48"/>
<evidence type="ECO:0000313" key="1">
    <source>
        <dbReference type="EMBL" id="LAA99641.1"/>
    </source>
</evidence>
<proteinExistence type="predicted"/>
<protein>
    <submittedName>
        <fullName evidence="1">Uncharacterized protein</fullName>
    </submittedName>
</protein>
<organism evidence="1">
    <name type="scientific">Micrurus lemniscatus lemniscatus</name>
    <dbReference type="NCBI Taxonomy" id="129467"/>
    <lineage>
        <taxon>Eukaryota</taxon>
        <taxon>Metazoa</taxon>
        <taxon>Chordata</taxon>
        <taxon>Craniata</taxon>
        <taxon>Vertebrata</taxon>
        <taxon>Euteleostomi</taxon>
        <taxon>Lepidosauria</taxon>
        <taxon>Squamata</taxon>
        <taxon>Bifurcata</taxon>
        <taxon>Unidentata</taxon>
        <taxon>Episquamata</taxon>
        <taxon>Toxicofera</taxon>
        <taxon>Serpentes</taxon>
        <taxon>Colubroidea</taxon>
        <taxon>Elapidae</taxon>
        <taxon>Elapinae</taxon>
        <taxon>Micrurus</taxon>
    </lineage>
</organism>
<reference evidence="1" key="2">
    <citation type="submission" date="2017-11" db="EMBL/GenBank/DDBJ databases">
        <title>Coralsnake Venomics: Analyses of Venom Gland Transcriptomes and Proteomes of Six Brazilian Taxa.</title>
        <authorList>
            <person name="Aird S.D."/>
            <person name="Jorge da Silva N."/>
            <person name="Qiu L."/>
            <person name="Villar-Briones A."/>
            <person name="Aparecida-Saddi V."/>
            <person name="Campos-Telles M.P."/>
            <person name="Grau M."/>
            <person name="Mikheyev A.S."/>
        </authorList>
    </citation>
    <scope>NUCLEOTIDE SEQUENCE</scope>
    <source>
        <tissue evidence="1">Venom_gland</tissue>
    </source>
</reference>